<dbReference type="GeneID" id="98148338"/>
<organism evidence="4 5">
    <name type="scientific">Aspergillus lucknowensis</name>
    <dbReference type="NCBI Taxonomy" id="176173"/>
    <lineage>
        <taxon>Eukaryota</taxon>
        <taxon>Fungi</taxon>
        <taxon>Dikarya</taxon>
        <taxon>Ascomycota</taxon>
        <taxon>Pezizomycotina</taxon>
        <taxon>Eurotiomycetes</taxon>
        <taxon>Eurotiomycetidae</taxon>
        <taxon>Eurotiales</taxon>
        <taxon>Aspergillaceae</taxon>
        <taxon>Aspergillus</taxon>
        <taxon>Aspergillus subgen. Nidulantes</taxon>
    </lineage>
</organism>
<protein>
    <recommendedName>
        <fullName evidence="3">DUF7580 domain-containing protein</fullName>
    </recommendedName>
</protein>
<accession>A0ABR4LMV2</accession>
<reference evidence="4 5" key="1">
    <citation type="submission" date="2024-07" db="EMBL/GenBank/DDBJ databases">
        <title>Section-level genome sequencing and comparative genomics of Aspergillus sections Usti and Cavernicolus.</title>
        <authorList>
            <consortium name="Lawrence Berkeley National Laboratory"/>
            <person name="Nybo J.L."/>
            <person name="Vesth T.C."/>
            <person name="Theobald S."/>
            <person name="Frisvad J.C."/>
            <person name="Larsen T.O."/>
            <person name="Kjaerboelling I."/>
            <person name="Rothschild-Mancinelli K."/>
            <person name="Lyhne E.K."/>
            <person name="Kogle M.E."/>
            <person name="Barry K."/>
            <person name="Clum A."/>
            <person name="Na H."/>
            <person name="Ledsgaard L."/>
            <person name="Lin J."/>
            <person name="Lipzen A."/>
            <person name="Kuo A."/>
            <person name="Riley R."/>
            <person name="Mondo S."/>
            <person name="Labutti K."/>
            <person name="Haridas S."/>
            <person name="Pangalinan J."/>
            <person name="Salamov A.A."/>
            <person name="Simmons B.A."/>
            <person name="Magnuson J.K."/>
            <person name="Chen J."/>
            <person name="Drula E."/>
            <person name="Henrissat B."/>
            <person name="Wiebenga A."/>
            <person name="Lubbers R.J."/>
            <person name="Gomes A.C."/>
            <person name="Macurrencykelacurrency M.R."/>
            <person name="Stajich J."/>
            <person name="Grigoriev I.V."/>
            <person name="Mortensen U.H."/>
            <person name="De Vries R.P."/>
            <person name="Baker S.E."/>
            <person name="Andersen M.R."/>
        </authorList>
    </citation>
    <scope>NUCLEOTIDE SEQUENCE [LARGE SCALE GENOMIC DNA]</scope>
    <source>
        <strain evidence="4 5">CBS 449.75</strain>
    </source>
</reference>
<dbReference type="Pfam" id="PF24476">
    <property type="entry name" value="DUF7580"/>
    <property type="match status" value="1"/>
</dbReference>
<evidence type="ECO:0000313" key="4">
    <source>
        <dbReference type="EMBL" id="KAL2865870.1"/>
    </source>
</evidence>
<dbReference type="PANTHER" id="PTHR35186">
    <property type="entry name" value="ANK_REP_REGION DOMAIN-CONTAINING PROTEIN"/>
    <property type="match status" value="1"/>
</dbReference>
<evidence type="ECO:0000313" key="5">
    <source>
        <dbReference type="Proteomes" id="UP001610432"/>
    </source>
</evidence>
<dbReference type="RefSeq" id="XP_070884849.1">
    <property type="nucleotide sequence ID" value="XM_071033266.1"/>
</dbReference>
<proteinExistence type="predicted"/>
<evidence type="ECO:0000256" key="2">
    <source>
        <dbReference type="SAM" id="SignalP"/>
    </source>
</evidence>
<gene>
    <name evidence="4" type="ORF">BJX67DRAFT_382553</name>
</gene>
<feature type="coiled-coil region" evidence="1">
    <location>
        <begin position="154"/>
        <end position="181"/>
    </location>
</feature>
<name>A0ABR4LMV2_9EURO</name>
<feature type="domain" description="DUF7580" evidence="3">
    <location>
        <begin position="197"/>
        <end position="560"/>
    </location>
</feature>
<keyword evidence="5" id="KW-1185">Reference proteome</keyword>
<dbReference type="Proteomes" id="UP001610432">
    <property type="component" value="Unassembled WGS sequence"/>
</dbReference>
<dbReference type="InterPro" id="IPR056002">
    <property type="entry name" value="DUF7580"/>
</dbReference>
<keyword evidence="1" id="KW-0175">Coiled coil</keyword>
<evidence type="ECO:0000259" key="3">
    <source>
        <dbReference type="Pfam" id="PF24476"/>
    </source>
</evidence>
<feature type="chain" id="PRO_5047444226" description="DUF7580 domain-containing protein" evidence="2">
    <location>
        <begin position="22"/>
        <end position="567"/>
    </location>
</feature>
<evidence type="ECO:0000256" key="1">
    <source>
        <dbReference type="SAM" id="Coils"/>
    </source>
</evidence>
<keyword evidence="2" id="KW-0732">Signal</keyword>
<comment type="caution">
    <text evidence="4">The sequence shown here is derived from an EMBL/GenBank/DDBJ whole genome shotgun (WGS) entry which is preliminary data.</text>
</comment>
<dbReference type="PANTHER" id="PTHR35186:SF4">
    <property type="entry name" value="PRION-INHIBITION AND PROPAGATION HELO DOMAIN-CONTAINING PROTEIN"/>
    <property type="match status" value="1"/>
</dbReference>
<dbReference type="EMBL" id="JBFXLQ010000029">
    <property type="protein sequence ID" value="KAL2865870.1"/>
    <property type="molecule type" value="Genomic_DNA"/>
</dbReference>
<sequence>MASGVEAVGVALAILPLVVNQLDNYARGIEQIKVLSRYQRTLEDFALQLGTQHRIFQNSLQHVLDEVVDDDNLLRSLIADPDGDGWKEPLLQKNLMAKLGRDHAYFFANVLSLHDMLKRMAVKLDVDVTKGPQNTPPSKKQIVLFLKVLSKAVHEDTLQRIRNLNDVLRTLLDQSAQLEATRQKRSPWRRLLPRFRETRKNAEGLFRAIVGSSYWSCRCQSSHAAHLQLQSNPLAENPKIGKTAAYRITFSNTDNGTRNSWTCREVEFEPYTFDQPLAPVTNLALPTYQQNQQKPQKQKSRVRFETVEVGCHESNEKSCNVPPIPDFCSVFCRSEAHIQPPTQAVGFIADQASSNIRYNMHFIKCYPKPIQLQTLQQALPNSSRRHRLYIAAGLACGVIQYHGNWLKKYWDISDIHLPADNENDNVTEDVLPSDLYLPWSLNSQHPPSAPTDTKNTQRSPLVRNQILFPLGLALTELSLGKSIACLRRPQDEQGNEDSTRFITAFRVLNRVQQESGSNYRDAVHNCLCWSEVDPPCMEDEKFQGRVFNAVVAPLLRDLAHFEGAGTL</sequence>
<feature type="signal peptide" evidence="2">
    <location>
        <begin position="1"/>
        <end position="21"/>
    </location>
</feature>